<dbReference type="InterPro" id="IPR006671">
    <property type="entry name" value="Cyclin_N"/>
</dbReference>
<evidence type="ECO:0000313" key="7">
    <source>
        <dbReference type="Proteomes" id="UP001233999"/>
    </source>
</evidence>
<protein>
    <recommendedName>
        <fullName evidence="5">Cyclin-like domain-containing protein</fullName>
    </recommendedName>
</protein>
<gene>
    <name evidence="6" type="ORF">L9F63_002070</name>
</gene>
<evidence type="ECO:0000256" key="3">
    <source>
        <dbReference type="ARBA" id="ARBA00023306"/>
    </source>
</evidence>
<sequence>MSLMNNWWFTEYADEIVSSLRDKELQRIPFYQQSPQFSCRCLLVAWIRGIAEELNLNNTTVHLSVYLLDIFMDNHRIVVSRLHLVALVCLLLAAKFEERDINIPKISELNSRIGNVYPLRDYVLLEFMVMNFLHWSLVLPTAAHFAEYFIVFAVRTSDMTSAPPQITTLQNLKDAVQQKVKDFLDISLQGKYLNLCKIKGPFISIQNDASYHIMDTFYNVHLAKKKVDS</sequence>
<accession>A0AAD8EIR7</accession>
<dbReference type="InterPro" id="IPR013763">
    <property type="entry name" value="Cyclin-like_dom"/>
</dbReference>
<dbReference type="InterPro" id="IPR036915">
    <property type="entry name" value="Cyclin-like_sf"/>
</dbReference>
<dbReference type="FunFam" id="1.10.472.10:FF:000010">
    <property type="entry name" value="G1/S-specific cyclin Cln1"/>
    <property type="match status" value="1"/>
</dbReference>
<dbReference type="SUPFAM" id="SSF47954">
    <property type="entry name" value="Cyclin-like"/>
    <property type="match status" value="1"/>
</dbReference>
<dbReference type="GO" id="GO:0019887">
    <property type="term" value="F:protein kinase regulator activity"/>
    <property type="evidence" value="ECO:0007669"/>
    <property type="project" value="UniProtKB-ARBA"/>
</dbReference>
<feature type="domain" description="Cyclin-like" evidence="5">
    <location>
        <begin position="45"/>
        <end position="131"/>
    </location>
</feature>
<dbReference type="Pfam" id="PF00134">
    <property type="entry name" value="Cyclin_N"/>
    <property type="match status" value="1"/>
</dbReference>
<keyword evidence="3" id="KW-0131">Cell cycle</keyword>
<proteinExistence type="inferred from homology"/>
<evidence type="ECO:0000256" key="1">
    <source>
        <dbReference type="ARBA" id="ARBA00022618"/>
    </source>
</evidence>
<evidence type="ECO:0000256" key="4">
    <source>
        <dbReference type="RuleBase" id="RU000383"/>
    </source>
</evidence>
<dbReference type="Gene3D" id="1.10.472.10">
    <property type="entry name" value="Cyclin-like"/>
    <property type="match status" value="2"/>
</dbReference>
<dbReference type="PANTHER" id="PTHR10177">
    <property type="entry name" value="CYCLINS"/>
    <property type="match status" value="1"/>
</dbReference>
<dbReference type="EMBL" id="JASPKZ010003868">
    <property type="protein sequence ID" value="KAJ9591464.1"/>
    <property type="molecule type" value="Genomic_DNA"/>
</dbReference>
<dbReference type="GO" id="GO:0051726">
    <property type="term" value="P:regulation of cell cycle"/>
    <property type="evidence" value="ECO:0007669"/>
    <property type="project" value="UniProtKB-ARBA"/>
</dbReference>
<evidence type="ECO:0000259" key="5">
    <source>
        <dbReference type="SMART" id="SM00385"/>
    </source>
</evidence>
<reference evidence="6" key="2">
    <citation type="submission" date="2023-05" db="EMBL/GenBank/DDBJ databases">
        <authorList>
            <person name="Fouks B."/>
        </authorList>
    </citation>
    <scope>NUCLEOTIDE SEQUENCE</scope>
    <source>
        <strain evidence="6">Stay&amp;Tobe</strain>
        <tissue evidence="6">Testes</tissue>
    </source>
</reference>
<dbReference type="Proteomes" id="UP001233999">
    <property type="component" value="Unassembled WGS sequence"/>
</dbReference>
<keyword evidence="7" id="KW-1185">Reference proteome</keyword>
<keyword evidence="2 4" id="KW-0195">Cyclin</keyword>
<comment type="similarity">
    <text evidence="4">Belongs to the cyclin family.</text>
</comment>
<dbReference type="GO" id="GO:0051301">
    <property type="term" value="P:cell division"/>
    <property type="evidence" value="ECO:0007669"/>
    <property type="project" value="UniProtKB-KW"/>
</dbReference>
<evidence type="ECO:0000256" key="2">
    <source>
        <dbReference type="ARBA" id="ARBA00023127"/>
    </source>
</evidence>
<reference evidence="6" key="1">
    <citation type="journal article" date="2023" name="IScience">
        <title>Live-bearing cockroach genome reveals convergent evolutionary mechanisms linked to viviparity in insects and beyond.</title>
        <authorList>
            <person name="Fouks B."/>
            <person name="Harrison M.C."/>
            <person name="Mikhailova A.A."/>
            <person name="Marchal E."/>
            <person name="English S."/>
            <person name="Carruthers M."/>
            <person name="Jennings E.C."/>
            <person name="Chiamaka E.L."/>
            <person name="Frigard R.A."/>
            <person name="Pippel M."/>
            <person name="Attardo G.M."/>
            <person name="Benoit J.B."/>
            <person name="Bornberg-Bauer E."/>
            <person name="Tobe S.S."/>
        </authorList>
    </citation>
    <scope>NUCLEOTIDE SEQUENCE</scope>
    <source>
        <strain evidence="6">Stay&amp;Tobe</strain>
    </source>
</reference>
<name>A0AAD8EIR7_DIPPU</name>
<evidence type="ECO:0000313" key="6">
    <source>
        <dbReference type="EMBL" id="KAJ9591464.1"/>
    </source>
</evidence>
<organism evidence="6 7">
    <name type="scientific">Diploptera punctata</name>
    <name type="common">Pacific beetle cockroach</name>
    <dbReference type="NCBI Taxonomy" id="6984"/>
    <lineage>
        <taxon>Eukaryota</taxon>
        <taxon>Metazoa</taxon>
        <taxon>Ecdysozoa</taxon>
        <taxon>Arthropoda</taxon>
        <taxon>Hexapoda</taxon>
        <taxon>Insecta</taxon>
        <taxon>Pterygota</taxon>
        <taxon>Neoptera</taxon>
        <taxon>Polyneoptera</taxon>
        <taxon>Dictyoptera</taxon>
        <taxon>Blattodea</taxon>
        <taxon>Blaberoidea</taxon>
        <taxon>Blaberidae</taxon>
        <taxon>Diplopterinae</taxon>
        <taxon>Diploptera</taxon>
    </lineage>
</organism>
<dbReference type="InterPro" id="IPR039361">
    <property type="entry name" value="Cyclin"/>
</dbReference>
<keyword evidence="1" id="KW-0132">Cell division</keyword>
<comment type="caution">
    <text evidence="6">The sequence shown here is derived from an EMBL/GenBank/DDBJ whole genome shotgun (WGS) entry which is preliminary data.</text>
</comment>
<dbReference type="AlphaFoldDB" id="A0AAD8EIR7"/>
<dbReference type="SMART" id="SM00385">
    <property type="entry name" value="CYCLIN"/>
    <property type="match status" value="1"/>
</dbReference>